<dbReference type="EMBL" id="JPRD01000009">
    <property type="protein sequence ID" value="KIF54159.1"/>
    <property type="molecule type" value="Genomic_DNA"/>
</dbReference>
<evidence type="ECO:0000313" key="2">
    <source>
        <dbReference type="EMBL" id="KIF54159.1"/>
    </source>
</evidence>
<gene>
    <name evidence="2" type="ORF">H735_04960</name>
</gene>
<comment type="caution">
    <text evidence="2">The sequence shown here is derived from an EMBL/GenBank/DDBJ whole genome shotgun (WGS) entry which is preliminary data.</text>
</comment>
<evidence type="ECO:0000259" key="1">
    <source>
        <dbReference type="Pfam" id="PF13021"/>
    </source>
</evidence>
<proteinExistence type="predicted"/>
<dbReference type="RefSeq" id="WP_020197350.1">
    <property type="nucleotide sequence ID" value="NZ_BAOH01000115.1"/>
</dbReference>
<dbReference type="Proteomes" id="UP000031586">
    <property type="component" value="Unassembled WGS sequence"/>
</dbReference>
<organism evidence="2 3">
    <name type="scientific">Vibrio owensii CAIM 1854 = LMG 25443</name>
    <dbReference type="NCBI Taxonomy" id="1229493"/>
    <lineage>
        <taxon>Bacteria</taxon>
        <taxon>Pseudomonadati</taxon>
        <taxon>Pseudomonadota</taxon>
        <taxon>Gammaproteobacteria</taxon>
        <taxon>Vibrionales</taxon>
        <taxon>Vibrionaceae</taxon>
        <taxon>Vibrio</taxon>
    </lineage>
</organism>
<dbReference type="AlphaFoldDB" id="A0A0C1ZDN7"/>
<reference evidence="2 3" key="1">
    <citation type="submission" date="2014-07" db="EMBL/GenBank/DDBJ databases">
        <title>Unique and conserved regions in Vibrio harveyi and related species in comparison with the shrimp pathogen Vibrio harveyi CAIM 1792.</title>
        <authorList>
            <person name="Espinoza-Valles I."/>
            <person name="Vora G."/>
            <person name="Leekitcharoenphon P."/>
            <person name="Ussery D."/>
            <person name="Hoj L."/>
            <person name="Gomez-Gil B."/>
        </authorList>
    </citation>
    <scope>NUCLEOTIDE SEQUENCE [LARGE SCALE GENOMIC DNA]</scope>
    <source>
        <strain evidence="3">CAIM 1854 / LMG 25443</strain>
    </source>
</reference>
<accession>A0A0C1ZDN7</accession>
<feature type="domain" description="DUF3885" evidence="1">
    <location>
        <begin position="5"/>
        <end position="198"/>
    </location>
</feature>
<dbReference type="InterPro" id="IPR024976">
    <property type="entry name" value="DUF3885"/>
</dbReference>
<evidence type="ECO:0000313" key="3">
    <source>
        <dbReference type="Proteomes" id="UP000031586"/>
    </source>
</evidence>
<sequence length="207" mass="24550">MMNIQLEKPVFYLNEFALRFELGPDDVDIWLDDNRKNYNEEYFEIAMSRALSIYEAAFKPSDKIKVCYQIFSDGRKKIRKSDYFFKLFEPLCGKALEFSEHRDIYTEDLEYKRHCWKRVTISDVFVSELNIKPIIQACIDGDFGDRGPTLAGQLFIINCDKELMFHLYDDRGLDVAASSKWALEDLYQNQNQLLLDYDKQYMDSLFK</sequence>
<name>A0A0C1ZDN7_9VIBR</name>
<dbReference type="Pfam" id="PF13021">
    <property type="entry name" value="DUF3885"/>
    <property type="match status" value="1"/>
</dbReference>
<protein>
    <recommendedName>
        <fullName evidence="1">DUF3885 domain-containing protein</fullName>
    </recommendedName>
</protein>
<dbReference type="PATRIC" id="fig|1229493.5.peg.6074"/>